<dbReference type="EMBL" id="UYRT01010803">
    <property type="protein sequence ID" value="VDK49759.1"/>
    <property type="molecule type" value="Genomic_DNA"/>
</dbReference>
<evidence type="ECO:0000313" key="3">
    <source>
        <dbReference type="WBParaSite" id="GPUH_0000523401-mRNA-1"/>
    </source>
</evidence>
<gene>
    <name evidence="1" type="ORF">GPUH_LOCUS5226</name>
</gene>
<sequence length="71" mass="8273">MSGGLRRAAAPVKARLMRYLAEVPPTLVPQRSDQISPEQQLMLYEEHLQLLERAQFRIQFTVEKLSSYEQQ</sequence>
<reference evidence="3" key="1">
    <citation type="submission" date="2016-06" db="UniProtKB">
        <authorList>
            <consortium name="WormBaseParasite"/>
        </authorList>
    </citation>
    <scope>IDENTIFICATION</scope>
</reference>
<evidence type="ECO:0000313" key="1">
    <source>
        <dbReference type="EMBL" id="VDK49759.1"/>
    </source>
</evidence>
<keyword evidence="2" id="KW-1185">Reference proteome</keyword>
<dbReference type="WBParaSite" id="GPUH_0000523401-mRNA-1">
    <property type="protein sequence ID" value="GPUH_0000523401-mRNA-1"/>
    <property type="gene ID" value="GPUH_0000523401"/>
</dbReference>
<proteinExistence type="predicted"/>
<evidence type="ECO:0000313" key="2">
    <source>
        <dbReference type="Proteomes" id="UP000271098"/>
    </source>
</evidence>
<protein>
    <submittedName>
        <fullName evidence="3">Rbsn domain-containing protein</fullName>
    </submittedName>
</protein>
<name>A0A183D936_9BILA</name>
<dbReference type="Proteomes" id="UP000271098">
    <property type="component" value="Unassembled WGS sequence"/>
</dbReference>
<dbReference type="AlphaFoldDB" id="A0A183D936"/>
<reference evidence="1 2" key="2">
    <citation type="submission" date="2018-11" db="EMBL/GenBank/DDBJ databases">
        <authorList>
            <consortium name="Pathogen Informatics"/>
        </authorList>
    </citation>
    <scope>NUCLEOTIDE SEQUENCE [LARGE SCALE GENOMIC DNA]</scope>
</reference>
<organism evidence="3">
    <name type="scientific">Gongylonema pulchrum</name>
    <dbReference type="NCBI Taxonomy" id="637853"/>
    <lineage>
        <taxon>Eukaryota</taxon>
        <taxon>Metazoa</taxon>
        <taxon>Ecdysozoa</taxon>
        <taxon>Nematoda</taxon>
        <taxon>Chromadorea</taxon>
        <taxon>Rhabditida</taxon>
        <taxon>Spirurina</taxon>
        <taxon>Spiruromorpha</taxon>
        <taxon>Spiruroidea</taxon>
        <taxon>Gongylonematidae</taxon>
        <taxon>Gongylonema</taxon>
    </lineage>
</organism>
<accession>A0A183D936</accession>